<comment type="similarity">
    <text evidence="1">Belongs to the sigma-70 factor family. ECF subfamily.</text>
</comment>
<feature type="domain" description="RNA polymerase sigma factor 70 region 4 type 2" evidence="6">
    <location>
        <begin position="110"/>
        <end position="161"/>
    </location>
</feature>
<dbReference type="NCBIfam" id="TIGR02937">
    <property type="entry name" value="sigma70-ECF"/>
    <property type="match status" value="1"/>
</dbReference>
<dbReference type="Pfam" id="PF08281">
    <property type="entry name" value="Sigma70_r4_2"/>
    <property type="match status" value="1"/>
</dbReference>
<evidence type="ECO:0000256" key="3">
    <source>
        <dbReference type="ARBA" id="ARBA00023082"/>
    </source>
</evidence>
<dbReference type="SUPFAM" id="SSF88659">
    <property type="entry name" value="Sigma3 and sigma4 domains of RNA polymerase sigma factors"/>
    <property type="match status" value="1"/>
</dbReference>
<dbReference type="InterPro" id="IPR036388">
    <property type="entry name" value="WH-like_DNA-bd_sf"/>
</dbReference>
<dbReference type="InterPro" id="IPR013249">
    <property type="entry name" value="RNA_pol_sigma70_r4_t2"/>
</dbReference>
<proteinExistence type="inferred from homology"/>
<accession>A0A7Z2VEM6</accession>
<dbReference type="PANTHER" id="PTHR43133:SF51">
    <property type="entry name" value="RNA POLYMERASE SIGMA FACTOR"/>
    <property type="match status" value="1"/>
</dbReference>
<dbReference type="RefSeq" id="WP_169278084.1">
    <property type="nucleotide sequence ID" value="NZ_CP051680.1"/>
</dbReference>
<dbReference type="GO" id="GO:0006352">
    <property type="term" value="P:DNA-templated transcription initiation"/>
    <property type="evidence" value="ECO:0007669"/>
    <property type="project" value="InterPro"/>
</dbReference>
<gene>
    <name evidence="7" type="ORF">HH215_00335</name>
</gene>
<dbReference type="PANTHER" id="PTHR43133">
    <property type="entry name" value="RNA POLYMERASE ECF-TYPE SIGMA FACTO"/>
    <property type="match status" value="1"/>
</dbReference>
<organism evidence="7 8">
    <name type="scientific">Cohnella herbarum</name>
    <dbReference type="NCBI Taxonomy" id="2728023"/>
    <lineage>
        <taxon>Bacteria</taxon>
        <taxon>Bacillati</taxon>
        <taxon>Bacillota</taxon>
        <taxon>Bacilli</taxon>
        <taxon>Bacillales</taxon>
        <taxon>Paenibacillaceae</taxon>
        <taxon>Cohnella</taxon>
    </lineage>
</organism>
<dbReference type="InterPro" id="IPR014300">
    <property type="entry name" value="RNA_pol_sigma-V"/>
</dbReference>
<dbReference type="Proteomes" id="UP000502248">
    <property type="component" value="Chromosome"/>
</dbReference>
<dbReference type="CDD" id="cd06171">
    <property type="entry name" value="Sigma70_r4"/>
    <property type="match status" value="1"/>
</dbReference>
<evidence type="ECO:0000259" key="5">
    <source>
        <dbReference type="Pfam" id="PF04542"/>
    </source>
</evidence>
<protein>
    <submittedName>
        <fullName evidence="7">Sigma-70 family RNA polymerase sigma factor</fullName>
    </submittedName>
</protein>
<sequence>MNETELVKKAIAGDDDSFSKLMATQRDRLYRIAYTYVRNRDDALEIVQETVYRALISVHKVREPQYFNTWLTKIAVNYALDFIRKAKKTVYIDSDIEAEYVPEQTEQHIDLHQAMDSLDEKSKTVIILRYFEDLPLKEISDILDWPLSTVKSTVYRALAKLNVDLREGEDDE</sequence>
<dbReference type="AlphaFoldDB" id="A0A7Z2VEM6"/>
<dbReference type="Pfam" id="PF04542">
    <property type="entry name" value="Sigma70_r2"/>
    <property type="match status" value="1"/>
</dbReference>
<name>A0A7Z2VEM6_9BACL</name>
<evidence type="ECO:0000256" key="1">
    <source>
        <dbReference type="ARBA" id="ARBA00010641"/>
    </source>
</evidence>
<dbReference type="InterPro" id="IPR007627">
    <property type="entry name" value="RNA_pol_sigma70_r2"/>
</dbReference>
<dbReference type="EMBL" id="CP051680">
    <property type="protein sequence ID" value="QJD81778.1"/>
    <property type="molecule type" value="Genomic_DNA"/>
</dbReference>
<reference evidence="7 8" key="1">
    <citation type="submission" date="2020-04" db="EMBL/GenBank/DDBJ databases">
        <title>Genome sequencing of novel species.</title>
        <authorList>
            <person name="Heo J."/>
            <person name="Kim S.-J."/>
            <person name="Kim J.-S."/>
            <person name="Hong S.-B."/>
            <person name="Kwon S.-W."/>
        </authorList>
    </citation>
    <scope>NUCLEOTIDE SEQUENCE [LARGE SCALE GENOMIC DNA]</scope>
    <source>
        <strain evidence="7 8">MFER-1</strain>
    </source>
</reference>
<dbReference type="Gene3D" id="1.10.1740.10">
    <property type="match status" value="1"/>
</dbReference>
<feature type="domain" description="RNA polymerase sigma-70 region 2" evidence="5">
    <location>
        <begin position="26"/>
        <end position="88"/>
    </location>
</feature>
<dbReference type="SUPFAM" id="SSF88946">
    <property type="entry name" value="Sigma2 domain of RNA polymerase sigma factors"/>
    <property type="match status" value="1"/>
</dbReference>
<keyword evidence="2" id="KW-0805">Transcription regulation</keyword>
<dbReference type="GO" id="GO:0003677">
    <property type="term" value="F:DNA binding"/>
    <property type="evidence" value="ECO:0007669"/>
    <property type="project" value="InterPro"/>
</dbReference>
<dbReference type="InterPro" id="IPR013325">
    <property type="entry name" value="RNA_pol_sigma_r2"/>
</dbReference>
<evidence type="ECO:0000256" key="2">
    <source>
        <dbReference type="ARBA" id="ARBA00023015"/>
    </source>
</evidence>
<dbReference type="GO" id="GO:0016987">
    <property type="term" value="F:sigma factor activity"/>
    <property type="evidence" value="ECO:0007669"/>
    <property type="project" value="UniProtKB-KW"/>
</dbReference>
<evidence type="ECO:0000256" key="4">
    <source>
        <dbReference type="ARBA" id="ARBA00023163"/>
    </source>
</evidence>
<dbReference type="InterPro" id="IPR014284">
    <property type="entry name" value="RNA_pol_sigma-70_dom"/>
</dbReference>
<keyword evidence="8" id="KW-1185">Reference proteome</keyword>
<evidence type="ECO:0000313" key="8">
    <source>
        <dbReference type="Proteomes" id="UP000502248"/>
    </source>
</evidence>
<dbReference type="Gene3D" id="1.10.10.10">
    <property type="entry name" value="Winged helix-like DNA-binding domain superfamily/Winged helix DNA-binding domain"/>
    <property type="match status" value="1"/>
</dbReference>
<keyword evidence="4" id="KW-0804">Transcription</keyword>
<keyword evidence="3" id="KW-0731">Sigma factor</keyword>
<evidence type="ECO:0000259" key="6">
    <source>
        <dbReference type="Pfam" id="PF08281"/>
    </source>
</evidence>
<dbReference type="InterPro" id="IPR013324">
    <property type="entry name" value="RNA_pol_sigma_r3/r4-like"/>
</dbReference>
<dbReference type="NCBIfam" id="TIGR02954">
    <property type="entry name" value="Sig70_famx3"/>
    <property type="match status" value="1"/>
</dbReference>
<dbReference type="KEGG" id="cheb:HH215_00335"/>
<evidence type="ECO:0000313" key="7">
    <source>
        <dbReference type="EMBL" id="QJD81778.1"/>
    </source>
</evidence>
<dbReference type="InterPro" id="IPR039425">
    <property type="entry name" value="RNA_pol_sigma-70-like"/>
</dbReference>